<sequence>MAPIRISQLCYETDGLLDRIDDNLFLSPHHRRSLEDIRYRFMLWAQNVGCFASDKASIDYRLRDDRDTADVIQALVRTLNEHIASICMPPVVMEEEDQEDIDGLGQPTGREHNETDTGSADGSEDGSVDAASDTASSSVPSLNISERSGQDGPASTSPSLAPLDLDGRDTLIAGCNDFIDRLYSLLSVLRKPVSSSENTRVKAFILRKQQKQKYHSLLDGFDEYIAWYLSDWFHPLPDNVRDQLYNAALFRRMKLVYRRRHQKKLSEKLPKANDTADPDLQFTLGSNQLETITEDDGLPLTYGERLDATSPGQTQRQMLTAAQSVSAFGVSTVSSLPTVASSMNRNINDKVHKKPSGCASVITASRAARGKGLSVPPPPNAKGGDLSLCPYCWKFIDEEHTRDTQKWTKHILQDIEPYSCLFPDCRYADLLFRTPEEWLAHLQSEHASVWCCRAEGHESCIFNTQDELAEHIRTAHANSVTEAQIPSLLKKSPKPLSDIFNLPIGDWDHHEECTTCHRFSASFKCDQSLSGPDADSSLIYNRILAHLEGFALEVLYERGDEAATSHGSEGNRERSTLQGSWDAQDYNPPDGILGIETDHPYYEAVKVQLEAEWEEMDIQTQEIYEKVVQSIASRTGERDLEDDNDSILEALRERQTVVESLDPRLDVGDSDTGSLGSFPAPYRSDLDNRLRIKESIPQIDSNFAGAATPVEYSNGTVYLVSEERQTPEKLKRIRSLQSKGFALLLVISPIIPLLGKDLERYEPASFGNRASMTEKLKSAWDTLSRKHMPNNSRFYMDLKQNLIRLRLSFATLLSTVIDSEKMIENIFEGTIDLSWTDELQTKREFSAFLGGDEASLQTFFLEMKELLDLFSKMLSKEESSLASLDYLREGSEEVGRNSLFQFLASS</sequence>
<evidence type="ECO:0000256" key="1">
    <source>
        <dbReference type="SAM" id="MobiDB-lite"/>
    </source>
</evidence>
<feature type="compositionally biased region" description="Basic and acidic residues" evidence="1">
    <location>
        <begin position="562"/>
        <end position="575"/>
    </location>
</feature>
<dbReference type="PANTHER" id="PTHR35391:SF7">
    <property type="entry name" value="C2H2-TYPE DOMAIN-CONTAINING PROTEIN"/>
    <property type="match status" value="1"/>
</dbReference>
<organism evidence="2 3">
    <name type="scientific">Ascobolus immersus RN42</name>
    <dbReference type="NCBI Taxonomy" id="1160509"/>
    <lineage>
        <taxon>Eukaryota</taxon>
        <taxon>Fungi</taxon>
        <taxon>Dikarya</taxon>
        <taxon>Ascomycota</taxon>
        <taxon>Pezizomycotina</taxon>
        <taxon>Pezizomycetes</taxon>
        <taxon>Pezizales</taxon>
        <taxon>Ascobolaceae</taxon>
        <taxon>Ascobolus</taxon>
    </lineage>
</organism>
<feature type="region of interest" description="Disordered" evidence="1">
    <location>
        <begin position="95"/>
        <end position="163"/>
    </location>
</feature>
<evidence type="ECO:0000313" key="3">
    <source>
        <dbReference type="Proteomes" id="UP000275078"/>
    </source>
</evidence>
<feature type="compositionally biased region" description="Polar residues" evidence="1">
    <location>
        <begin position="142"/>
        <end position="159"/>
    </location>
</feature>
<feature type="compositionally biased region" description="Low complexity" evidence="1">
    <location>
        <begin position="128"/>
        <end position="141"/>
    </location>
</feature>
<dbReference type="EMBL" id="ML119900">
    <property type="protein sequence ID" value="RPA71786.1"/>
    <property type="molecule type" value="Genomic_DNA"/>
</dbReference>
<dbReference type="Proteomes" id="UP000275078">
    <property type="component" value="Unassembled WGS sequence"/>
</dbReference>
<evidence type="ECO:0000313" key="2">
    <source>
        <dbReference type="EMBL" id="RPA71786.1"/>
    </source>
</evidence>
<dbReference type="PANTHER" id="PTHR35391">
    <property type="entry name" value="C2H2-TYPE DOMAIN-CONTAINING PROTEIN-RELATED"/>
    <property type="match status" value="1"/>
</dbReference>
<dbReference type="AlphaFoldDB" id="A0A3N4HF35"/>
<evidence type="ECO:0008006" key="4">
    <source>
        <dbReference type="Google" id="ProtNLM"/>
    </source>
</evidence>
<proteinExistence type="predicted"/>
<keyword evidence="3" id="KW-1185">Reference proteome</keyword>
<gene>
    <name evidence="2" type="ORF">BJ508DRAFT_85450</name>
</gene>
<protein>
    <recommendedName>
        <fullName evidence="4">C2H2-type domain-containing protein</fullName>
    </recommendedName>
</protein>
<dbReference type="OrthoDB" id="20872at2759"/>
<name>A0A3N4HF35_ASCIM</name>
<accession>A0A3N4HF35</accession>
<feature type="region of interest" description="Disordered" evidence="1">
    <location>
        <begin position="562"/>
        <end position="585"/>
    </location>
</feature>
<reference evidence="2 3" key="1">
    <citation type="journal article" date="2018" name="Nat. Ecol. Evol.">
        <title>Pezizomycetes genomes reveal the molecular basis of ectomycorrhizal truffle lifestyle.</title>
        <authorList>
            <person name="Murat C."/>
            <person name="Payen T."/>
            <person name="Noel B."/>
            <person name="Kuo A."/>
            <person name="Morin E."/>
            <person name="Chen J."/>
            <person name="Kohler A."/>
            <person name="Krizsan K."/>
            <person name="Balestrini R."/>
            <person name="Da Silva C."/>
            <person name="Montanini B."/>
            <person name="Hainaut M."/>
            <person name="Levati E."/>
            <person name="Barry K.W."/>
            <person name="Belfiori B."/>
            <person name="Cichocki N."/>
            <person name="Clum A."/>
            <person name="Dockter R.B."/>
            <person name="Fauchery L."/>
            <person name="Guy J."/>
            <person name="Iotti M."/>
            <person name="Le Tacon F."/>
            <person name="Lindquist E.A."/>
            <person name="Lipzen A."/>
            <person name="Malagnac F."/>
            <person name="Mello A."/>
            <person name="Molinier V."/>
            <person name="Miyauchi S."/>
            <person name="Poulain J."/>
            <person name="Riccioni C."/>
            <person name="Rubini A."/>
            <person name="Sitrit Y."/>
            <person name="Splivallo R."/>
            <person name="Traeger S."/>
            <person name="Wang M."/>
            <person name="Zifcakova L."/>
            <person name="Wipf D."/>
            <person name="Zambonelli A."/>
            <person name="Paolocci F."/>
            <person name="Nowrousian M."/>
            <person name="Ottonello S."/>
            <person name="Baldrian P."/>
            <person name="Spatafora J.W."/>
            <person name="Henrissat B."/>
            <person name="Nagy L.G."/>
            <person name="Aury J.M."/>
            <person name="Wincker P."/>
            <person name="Grigoriev I.V."/>
            <person name="Bonfante P."/>
            <person name="Martin F.M."/>
        </authorList>
    </citation>
    <scope>NUCLEOTIDE SEQUENCE [LARGE SCALE GENOMIC DNA]</scope>
    <source>
        <strain evidence="2 3">RN42</strain>
    </source>
</reference>
<dbReference type="STRING" id="1160509.A0A3N4HF35"/>